<comment type="subcellular location">
    <subcellularLocation>
        <location evidence="1">Golgi apparatus</location>
        <location evidence="1">trans-Golgi network</location>
    </subcellularLocation>
</comment>
<evidence type="ECO:0000256" key="4">
    <source>
        <dbReference type="ARBA" id="ARBA00022448"/>
    </source>
</evidence>
<evidence type="ECO:0000256" key="3">
    <source>
        <dbReference type="ARBA" id="ARBA00017083"/>
    </source>
</evidence>
<evidence type="ECO:0000313" key="9">
    <source>
        <dbReference type="EMBL" id="KAJ4437017.1"/>
    </source>
</evidence>
<protein>
    <recommendedName>
        <fullName evidence="3">Vacuolar protein sorting-associated protein 52 homolog</fullName>
    </recommendedName>
</protein>
<dbReference type="Pfam" id="PF04129">
    <property type="entry name" value="Vps52_CC"/>
    <property type="match status" value="1"/>
</dbReference>
<dbReference type="InterPro" id="IPR048319">
    <property type="entry name" value="Vps52_CC"/>
</dbReference>
<comment type="similarity">
    <text evidence="2">Belongs to the VPS52 family.</text>
</comment>
<accession>A0ABQ8STJ7</accession>
<evidence type="ECO:0000256" key="6">
    <source>
        <dbReference type="ARBA" id="ARBA00023034"/>
    </source>
</evidence>
<keyword evidence="4" id="KW-0813">Transport</keyword>
<keyword evidence="10" id="KW-1185">Reference proteome</keyword>
<sequence length="358" mass="41619">IEKELKEVENKSIKDYIKESQNIASLHNQIAACDSILERMESMLLSFQSDLGSISSEILYLQRKSVSMSQQLHNRQAVRGQLSQFIDDMAVLDALISYVIYLYIYAKRENISGILDAAVTEKEFLVQLEILNHKINFVKEQSFKETKACYDVKDILEKLKIKAFTKIRAYLLEQIYRFRKPMTNYQAPQNTMLKYKFFYEFILSNERSVAQEVCHEYVDTMSKMYYSYFKSYSSRLAKLRYEEAATKDDLMGIEDMGAFRGSVLFYKTPLKHKSTVFTIGSRGDVLSAQLEAPVIVPHAAHKSEQRYPYEALFRSEQYCLVDNACREYLFLAEFFIVQGPQALELFNQILGKTLNLLV</sequence>
<keyword evidence="6" id="KW-0333">Golgi apparatus</keyword>
<dbReference type="Pfam" id="PF20655">
    <property type="entry name" value="Vps52_C"/>
    <property type="match status" value="1"/>
</dbReference>
<feature type="domain" description="Vps52 C-terminal" evidence="8">
    <location>
        <begin position="219"/>
        <end position="356"/>
    </location>
</feature>
<evidence type="ECO:0000313" key="10">
    <source>
        <dbReference type="Proteomes" id="UP001148838"/>
    </source>
</evidence>
<gene>
    <name evidence="9" type="ORF">ANN_17149</name>
</gene>
<reference evidence="9 10" key="1">
    <citation type="journal article" date="2022" name="Allergy">
        <title>Genome assembly and annotation of Periplaneta americana reveal a comprehensive cockroach allergen profile.</title>
        <authorList>
            <person name="Wang L."/>
            <person name="Xiong Q."/>
            <person name="Saelim N."/>
            <person name="Wang L."/>
            <person name="Nong W."/>
            <person name="Wan A.T."/>
            <person name="Shi M."/>
            <person name="Liu X."/>
            <person name="Cao Q."/>
            <person name="Hui J.H.L."/>
            <person name="Sookrung N."/>
            <person name="Leung T.F."/>
            <person name="Tungtrongchitr A."/>
            <person name="Tsui S.K.W."/>
        </authorList>
    </citation>
    <scope>NUCLEOTIDE SEQUENCE [LARGE SCALE GENOMIC DNA]</scope>
    <source>
        <strain evidence="9">PWHHKU_190912</strain>
    </source>
</reference>
<dbReference type="Proteomes" id="UP001148838">
    <property type="component" value="Unassembled WGS sequence"/>
</dbReference>
<feature type="non-terminal residue" evidence="9">
    <location>
        <position position="1"/>
    </location>
</feature>
<dbReference type="PANTHER" id="PTHR14190:SF7">
    <property type="entry name" value="VACUOLAR PROTEIN SORTING-ASSOCIATED PROTEIN 52 HOMOLOG"/>
    <property type="match status" value="1"/>
</dbReference>
<dbReference type="InterPro" id="IPR048361">
    <property type="entry name" value="Vps52_C"/>
</dbReference>
<dbReference type="InterPro" id="IPR007258">
    <property type="entry name" value="Vps52"/>
</dbReference>
<organism evidence="9 10">
    <name type="scientific">Periplaneta americana</name>
    <name type="common">American cockroach</name>
    <name type="synonym">Blatta americana</name>
    <dbReference type="NCBI Taxonomy" id="6978"/>
    <lineage>
        <taxon>Eukaryota</taxon>
        <taxon>Metazoa</taxon>
        <taxon>Ecdysozoa</taxon>
        <taxon>Arthropoda</taxon>
        <taxon>Hexapoda</taxon>
        <taxon>Insecta</taxon>
        <taxon>Pterygota</taxon>
        <taxon>Neoptera</taxon>
        <taxon>Polyneoptera</taxon>
        <taxon>Dictyoptera</taxon>
        <taxon>Blattodea</taxon>
        <taxon>Blattoidea</taxon>
        <taxon>Blattidae</taxon>
        <taxon>Blattinae</taxon>
        <taxon>Periplaneta</taxon>
    </lineage>
</organism>
<dbReference type="EMBL" id="JAJSOF020000021">
    <property type="protein sequence ID" value="KAJ4437017.1"/>
    <property type="molecule type" value="Genomic_DNA"/>
</dbReference>
<evidence type="ECO:0000259" key="7">
    <source>
        <dbReference type="Pfam" id="PF04129"/>
    </source>
</evidence>
<keyword evidence="5" id="KW-0653">Protein transport</keyword>
<comment type="caution">
    <text evidence="9">The sequence shown here is derived from an EMBL/GenBank/DDBJ whole genome shotgun (WGS) entry which is preliminary data.</text>
</comment>
<proteinExistence type="inferred from homology"/>
<dbReference type="PANTHER" id="PTHR14190">
    <property type="entry name" value="SUPPRESSOR OF ACTIN MUTATIONS 2/VACUOLAR PROTEIN SORTING 52"/>
    <property type="match status" value="1"/>
</dbReference>
<name>A0ABQ8STJ7_PERAM</name>
<evidence type="ECO:0000256" key="2">
    <source>
        <dbReference type="ARBA" id="ARBA00008180"/>
    </source>
</evidence>
<evidence type="ECO:0000259" key="8">
    <source>
        <dbReference type="Pfam" id="PF20655"/>
    </source>
</evidence>
<evidence type="ECO:0000256" key="1">
    <source>
        <dbReference type="ARBA" id="ARBA00004601"/>
    </source>
</evidence>
<feature type="domain" description="Vps52 coiled-coil" evidence="7">
    <location>
        <begin position="15"/>
        <end position="202"/>
    </location>
</feature>
<evidence type="ECO:0000256" key="5">
    <source>
        <dbReference type="ARBA" id="ARBA00022927"/>
    </source>
</evidence>
<feature type="non-terminal residue" evidence="9">
    <location>
        <position position="358"/>
    </location>
</feature>